<evidence type="ECO:0000256" key="1">
    <source>
        <dbReference type="SAM" id="Phobius"/>
    </source>
</evidence>
<sequence>MTASATPSLIGHIFPYFFWAYFSGFPYIIDRWLTYDLHLSFKYLCSYFLFSMFLSDPPFCLVPSSLRRRHGV</sequence>
<dbReference type="Proteomes" id="UP000027265">
    <property type="component" value="Unassembled WGS sequence"/>
</dbReference>
<keyword evidence="1" id="KW-0472">Membrane</keyword>
<name>A0A067P5F4_9AGAM</name>
<evidence type="ECO:0000313" key="2">
    <source>
        <dbReference type="EMBL" id="KDQ49979.1"/>
    </source>
</evidence>
<organism evidence="2 3">
    <name type="scientific">Jaapia argillacea MUCL 33604</name>
    <dbReference type="NCBI Taxonomy" id="933084"/>
    <lineage>
        <taxon>Eukaryota</taxon>
        <taxon>Fungi</taxon>
        <taxon>Dikarya</taxon>
        <taxon>Basidiomycota</taxon>
        <taxon>Agaricomycotina</taxon>
        <taxon>Agaricomycetes</taxon>
        <taxon>Agaricomycetidae</taxon>
        <taxon>Jaapiales</taxon>
        <taxon>Jaapiaceae</taxon>
        <taxon>Jaapia</taxon>
    </lineage>
</organism>
<dbReference type="HOGENOM" id="CLU_2722584_0_0_1"/>
<keyword evidence="1" id="KW-0812">Transmembrane</keyword>
<keyword evidence="3" id="KW-1185">Reference proteome</keyword>
<reference evidence="3" key="1">
    <citation type="journal article" date="2014" name="Proc. Natl. Acad. Sci. U.S.A.">
        <title>Extensive sampling of basidiomycete genomes demonstrates inadequacy of the white-rot/brown-rot paradigm for wood decay fungi.</title>
        <authorList>
            <person name="Riley R."/>
            <person name="Salamov A.A."/>
            <person name="Brown D.W."/>
            <person name="Nagy L.G."/>
            <person name="Floudas D."/>
            <person name="Held B.W."/>
            <person name="Levasseur A."/>
            <person name="Lombard V."/>
            <person name="Morin E."/>
            <person name="Otillar R."/>
            <person name="Lindquist E.A."/>
            <person name="Sun H."/>
            <person name="LaButti K.M."/>
            <person name="Schmutz J."/>
            <person name="Jabbour D."/>
            <person name="Luo H."/>
            <person name="Baker S.E."/>
            <person name="Pisabarro A.G."/>
            <person name="Walton J.D."/>
            <person name="Blanchette R.A."/>
            <person name="Henrissat B."/>
            <person name="Martin F."/>
            <person name="Cullen D."/>
            <person name="Hibbett D.S."/>
            <person name="Grigoriev I.V."/>
        </authorList>
    </citation>
    <scope>NUCLEOTIDE SEQUENCE [LARGE SCALE GENOMIC DNA]</scope>
    <source>
        <strain evidence="3">MUCL 33604</strain>
    </source>
</reference>
<proteinExistence type="predicted"/>
<dbReference type="AlphaFoldDB" id="A0A067P5F4"/>
<keyword evidence="1" id="KW-1133">Transmembrane helix</keyword>
<dbReference type="EMBL" id="KL197769">
    <property type="protein sequence ID" value="KDQ49979.1"/>
    <property type="molecule type" value="Genomic_DNA"/>
</dbReference>
<accession>A0A067P5F4</accession>
<protein>
    <submittedName>
        <fullName evidence="2">Uncharacterized protein</fullName>
    </submittedName>
</protein>
<gene>
    <name evidence="2" type="ORF">JAAARDRAFT_611933</name>
</gene>
<evidence type="ECO:0000313" key="3">
    <source>
        <dbReference type="Proteomes" id="UP000027265"/>
    </source>
</evidence>
<feature type="transmembrane region" description="Helical" evidence="1">
    <location>
        <begin position="41"/>
        <end position="62"/>
    </location>
</feature>
<dbReference type="InParanoid" id="A0A067P5F4"/>
<feature type="transmembrane region" description="Helical" evidence="1">
    <location>
        <begin position="9"/>
        <end position="29"/>
    </location>
</feature>